<keyword evidence="2" id="KW-0802">TPR repeat</keyword>
<keyword evidence="4" id="KW-1185">Reference proteome</keyword>
<name>A0ABT6MQ60_9GAMM</name>
<protein>
    <submittedName>
        <fullName evidence="3">Sulfotransferase</fullName>
    </submittedName>
</protein>
<reference evidence="3" key="1">
    <citation type="journal article" date="2007" name="Int. J. Syst. Evol. Microbiol.">
        <title>Luteimonas composti sp. nov., a moderately thermophilic bacterium isolated from food waste.</title>
        <authorList>
            <person name="Young C.C."/>
            <person name="Kampfer P."/>
            <person name="Chen W.M."/>
            <person name="Yen W.S."/>
            <person name="Arun A.B."/>
            <person name="Lai W.A."/>
            <person name="Shen F.T."/>
            <person name="Rekha P.D."/>
            <person name="Lin K.Y."/>
            <person name="Chou J.H."/>
        </authorList>
    </citation>
    <scope>NUCLEOTIDE SEQUENCE</scope>
    <source>
        <strain evidence="3">CC-YY355</strain>
    </source>
</reference>
<dbReference type="SUPFAM" id="SSF48452">
    <property type="entry name" value="TPR-like"/>
    <property type="match status" value="1"/>
</dbReference>
<dbReference type="RefSeq" id="WP_280941693.1">
    <property type="nucleotide sequence ID" value="NZ_JARYGX010000013.1"/>
</dbReference>
<dbReference type="InterPro" id="IPR019734">
    <property type="entry name" value="TPR_rpt"/>
</dbReference>
<evidence type="ECO:0000313" key="4">
    <source>
        <dbReference type="Proteomes" id="UP001160550"/>
    </source>
</evidence>
<dbReference type="InterPro" id="IPR027417">
    <property type="entry name" value="P-loop_NTPase"/>
</dbReference>
<dbReference type="EMBL" id="JARYGX010000013">
    <property type="protein sequence ID" value="MDH7452485.1"/>
    <property type="molecule type" value="Genomic_DNA"/>
</dbReference>
<dbReference type="InterPro" id="IPR011990">
    <property type="entry name" value="TPR-like_helical_dom_sf"/>
</dbReference>
<proteinExistence type="predicted"/>
<dbReference type="Proteomes" id="UP001160550">
    <property type="component" value="Unassembled WGS sequence"/>
</dbReference>
<organism evidence="3 4">
    <name type="scientific">Luteimonas composti</name>
    <dbReference type="NCBI Taxonomy" id="398257"/>
    <lineage>
        <taxon>Bacteria</taxon>
        <taxon>Pseudomonadati</taxon>
        <taxon>Pseudomonadota</taxon>
        <taxon>Gammaproteobacteria</taxon>
        <taxon>Lysobacterales</taxon>
        <taxon>Lysobacteraceae</taxon>
        <taxon>Luteimonas</taxon>
    </lineage>
</organism>
<dbReference type="Gene3D" id="3.40.50.300">
    <property type="entry name" value="P-loop containing nucleotide triphosphate hydrolases"/>
    <property type="match status" value="1"/>
</dbReference>
<dbReference type="SUPFAM" id="SSF52540">
    <property type="entry name" value="P-loop containing nucleoside triphosphate hydrolases"/>
    <property type="match status" value="1"/>
</dbReference>
<evidence type="ECO:0000256" key="1">
    <source>
        <dbReference type="ARBA" id="ARBA00022679"/>
    </source>
</evidence>
<evidence type="ECO:0000313" key="3">
    <source>
        <dbReference type="EMBL" id="MDH7452485.1"/>
    </source>
</evidence>
<gene>
    <name evidence="3" type="ORF">QF205_05215</name>
</gene>
<dbReference type="Pfam" id="PF13469">
    <property type="entry name" value="Sulfotransfer_3"/>
    <property type="match status" value="1"/>
</dbReference>
<dbReference type="SMART" id="SM00028">
    <property type="entry name" value="TPR"/>
    <property type="match status" value="3"/>
</dbReference>
<dbReference type="PANTHER" id="PTHR12788:SF10">
    <property type="entry name" value="PROTEIN-TYROSINE SULFOTRANSFERASE"/>
    <property type="match status" value="1"/>
</dbReference>
<dbReference type="InterPro" id="IPR026634">
    <property type="entry name" value="TPST-like"/>
</dbReference>
<dbReference type="PROSITE" id="PS50005">
    <property type="entry name" value="TPR"/>
    <property type="match status" value="1"/>
</dbReference>
<comment type="caution">
    <text evidence="3">The sequence shown here is derived from an EMBL/GenBank/DDBJ whole genome shotgun (WGS) entry which is preliminary data.</text>
</comment>
<evidence type="ECO:0000256" key="2">
    <source>
        <dbReference type="PROSITE-ProRule" id="PRU00339"/>
    </source>
</evidence>
<accession>A0ABT6MQ60</accession>
<dbReference type="PANTHER" id="PTHR12788">
    <property type="entry name" value="PROTEIN-TYROSINE SULFOTRANSFERASE 2"/>
    <property type="match status" value="1"/>
</dbReference>
<sequence>MDAQWPSHPRVLAFLADACQADADPVAALAWIERAIAVEPAIRHLIKKAWLLSAALRRDEIPALAERILAQATRENAPALVYWQVARLYYLHNRLRESIDCYERALRLEDRPDWSYNLALAQFYAGDAAQAEAGLEKLLARSPQAGTAIYLRSVLRRQKPEDNHVDDIRARIAAGFAKPDNEAAALYALAKELEDLGEHGQSFDALQAGASRKRAGLQYDIGAVVRGLGEITDTMDATAMAGATHGCNEAGAIFIVGMPRTGTTLAQRLLMQSGKVGDAGELLDFGFHLTAEVERIRRRDPGLSPTQAALQADLQEVGRRYMLGARQMAHGADVFIDKLPTNFMYCGMIRKALPNAKIIHLVRDPLDSCYAILKTLFFSAYEFSYDQAELGDYYAAYVRMMRHWHAVMPGGILDVRYEDLVTRPEEESRRMYEWCGLEWTPQVLATPASDVAFSTASAAQVREPVHSRSVNSSRRHLDRLGPLVDRLVAGGVSVARDA</sequence>
<dbReference type="Gene3D" id="1.25.40.10">
    <property type="entry name" value="Tetratricopeptide repeat domain"/>
    <property type="match status" value="1"/>
</dbReference>
<keyword evidence="1" id="KW-0808">Transferase</keyword>
<feature type="repeat" description="TPR" evidence="2">
    <location>
        <begin position="79"/>
        <end position="112"/>
    </location>
</feature>
<reference evidence="3" key="2">
    <citation type="submission" date="2023-04" db="EMBL/GenBank/DDBJ databases">
        <authorList>
            <person name="Sun J.-Q."/>
        </authorList>
    </citation>
    <scope>NUCLEOTIDE SEQUENCE</scope>
    <source>
        <strain evidence="3">CC-YY355</strain>
    </source>
</reference>